<dbReference type="GeneID" id="90533459"/>
<dbReference type="InterPro" id="IPR006047">
    <property type="entry name" value="GH13_cat_dom"/>
</dbReference>
<proteinExistence type="predicted"/>
<reference evidence="2 3" key="1">
    <citation type="submission" date="2022-06" db="EMBL/GenBank/DDBJ databases">
        <title>Isolation of gut microbiota from human fecal samples.</title>
        <authorList>
            <person name="Pamer E.G."/>
            <person name="Barat B."/>
            <person name="Waligurski E."/>
            <person name="Medina S."/>
            <person name="Paddock L."/>
            <person name="Mostad J."/>
        </authorList>
    </citation>
    <scope>NUCLEOTIDE SEQUENCE [LARGE SCALE GENOMIC DNA]</scope>
    <source>
        <strain evidence="2 3">DFI.9.73</strain>
    </source>
</reference>
<keyword evidence="3" id="KW-1185">Reference proteome</keyword>
<dbReference type="InterPro" id="IPR017853">
    <property type="entry name" value="GH"/>
</dbReference>
<accession>A0ABT1S1F5</accession>
<dbReference type="GO" id="GO:0016787">
    <property type="term" value="F:hydrolase activity"/>
    <property type="evidence" value="ECO:0007669"/>
    <property type="project" value="UniProtKB-KW"/>
</dbReference>
<dbReference type="Pfam" id="PF00128">
    <property type="entry name" value="Alpha-amylase"/>
    <property type="match status" value="2"/>
</dbReference>
<dbReference type="RefSeq" id="WP_066866569.1">
    <property type="nucleotide sequence ID" value="NZ_CABKVV010000014.1"/>
</dbReference>
<sequence length="426" mass="49132">MRNTSTDLRRQTMYSVFVRNHTEEGTFAALEKDLDRIRALGTDVIWLMPIHPIGQKERKGDLGSPYAIADYRKINPEFGTMEDFEHLVREIHRRDMKCIIDVVYNHTSPDSWLVENHPEWFYRKPDGKMGNKTAEWTDIVDLDYSHPELWDYQIETLCFWANYIDGFRCDVAPLVPMDFWLKARAAVEQVRPGCIWLSESVEPEFILDNRNRGFYAASDCEVYSAFDLCYDYDIRGKYDAYLQGQIPLSVYTDAIWQQEAIYPANYVKLRNLENHDRQRAKALIPDQKMLRNWTAFYFLLKGMPLIYGGQEVCSDHRPDLFVKDTVNWNTGLSITPLLQKLCALKKEEIFGTGIFEMEADDAADLVSIRWSLGSQTIAGVFSLKGKQGEAAIGLPDGEYRNLLDDSTVTVKNKKAETTGEPLVLRV</sequence>
<dbReference type="Gene3D" id="3.20.20.80">
    <property type="entry name" value="Glycosidases"/>
    <property type="match status" value="1"/>
</dbReference>
<dbReference type="Gene3D" id="2.60.40.1180">
    <property type="entry name" value="Golgi alpha-mannosidase II"/>
    <property type="match status" value="1"/>
</dbReference>
<evidence type="ECO:0000259" key="1">
    <source>
        <dbReference type="SMART" id="SM00642"/>
    </source>
</evidence>
<dbReference type="SUPFAM" id="SSF51445">
    <property type="entry name" value="(Trans)glycosidases"/>
    <property type="match status" value="1"/>
</dbReference>
<name>A0ABT1S1F5_9FIRM</name>
<dbReference type="SMART" id="SM00642">
    <property type="entry name" value="Aamy"/>
    <property type="match status" value="1"/>
</dbReference>
<dbReference type="EMBL" id="JANFZH010000023">
    <property type="protein sequence ID" value="MCQ4840375.1"/>
    <property type="molecule type" value="Genomic_DNA"/>
</dbReference>
<dbReference type="CDD" id="cd11313">
    <property type="entry name" value="AmyAc_arch_bac_AmyA"/>
    <property type="match status" value="1"/>
</dbReference>
<feature type="domain" description="Glycosyl hydrolase family 13 catalytic" evidence="1">
    <location>
        <begin position="11"/>
        <end position="329"/>
    </location>
</feature>
<dbReference type="PANTHER" id="PTHR47786">
    <property type="entry name" value="ALPHA-1,4-GLUCAN:MALTOSE-1-PHOSPHATE MALTOSYLTRANSFERASE"/>
    <property type="match status" value="1"/>
</dbReference>
<dbReference type="PANTHER" id="PTHR47786:SF2">
    <property type="entry name" value="GLYCOSYL HYDROLASE FAMILY 13 CATALYTIC DOMAIN-CONTAINING PROTEIN"/>
    <property type="match status" value="1"/>
</dbReference>
<dbReference type="Pfam" id="PF18612">
    <property type="entry name" value="Bac_A_amyl_C"/>
    <property type="match status" value="1"/>
</dbReference>
<comment type="caution">
    <text evidence="2">The sequence shown here is derived from an EMBL/GenBank/DDBJ whole genome shotgun (WGS) entry which is preliminary data.</text>
</comment>
<keyword evidence="2" id="KW-0378">Hydrolase</keyword>
<evidence type="ECO:0000313" key="2">
    <source>
        <dbReference type="EMBL" id="MCQ4840375.1"/>
    </source>
</evidence>
<evidence type="ECO:0000313" key="3">
    <source>
        <dbReference type="Proteomes" id="UP001524473"/>
    </source>
</evidence>
<dbReference type="Proteomes" id="UP001524473">
    <property type="component" value="Unassembled WGS sequence"/>
</dbReference>
<organism evidence="2 3">
    <name type="scientific">Neglectibacter timonensis</name>
    <dbReference type="NCBI Taxonomy" id="1776382"/>
    <lineage>
        <taxon>Bacteria</taxon>
        <taxon>Bacillati</taxon>
        <taxon>Bacillota</taxon>
        <taxon>Clostridia</taxon>
        <taxon>Eubacteriales</taxon>
        <taxon>Oscillospiraceae</taxon>
        <taxon>Neglectibacter</taxon>
    </lineage>
</organism>
<protein>
    <submittedName>
        <fullName evidence="2">Alpha-amylase family glycosyl hydrolase</fullName>
    </submittedName>
</protein>
<dbReference type="InterPro" id="IPR041331">
    <property type="entry name" value="Bac_A_amyl_C"/>
</dbReference>
<dbReference type="InterPro" id="IPR013780">
    <property type="entry name" value="Glyco_hydro_b"/>
</dbReference>
<gene>
    <name evidence="2" type="ORF">NE695_10685</name>
</gene>